<dbReference type="EMBL" id="CAJMWW010000214">
    <property type="protein sequence ID" value="CAE6458119.1"/>
    <property type="molecule type" value="Genomic_DNA"/>
</dbReference>
<dbReference type="Proteomes" id="UP000663841">
    <property type="component" value="Unassembled WGS sequence"/>
</dbReference>
<comment type="caution">
    <text evidence="2">The sequence shown here is derived from an EMBL/GenBank/DDBJ whole genome shotgun (WGS) entry which is preliminary data.</text>
</comment>
<feature type="compositionally biased region" description="Acidic residues" evidence="1">
    <location>
        <begin position="99"/>
        <end position="111"/>
    </location>
</feature>
<name>A0A8H3BJD3_9AGAM</name>
<evidence type="ECO:0000256" key="1">
    <source>
        <dbReference type="SAM" id="MobiDB-lite"/>
    </source>
</evidence>
<gene>
    <name evidence="2" type="ORF">RDB_LOCUS143279</name>
</gene>
<accession>A0A8H3BJD3</accession>
<evidence type="ECO:0000313" key="2">
    <source>
        <dbReference type="EMBL" id="CAE6458119.1"/>
    </source>
</evidence>
<proteinExistence type="predicted"/>
<reference evidence="2" key="1">
    <citation type="submission" date="2021-01" db="EMBL/GenBank/DDBJ databases">
        <authorList>
            <person name="Kaushik A."/>
        </authorList>
    </citation>
    <scope>NUCLEOTIDE SEQUENCE</scope>
    <source>
        <strain evidence="2">AG3-T5</strain>
    </source>
</reference>
<sequence length="156" mass="18009">MDQDLLDSFDFIHPSNIIRAVHLIPDFQSGHSNDLLTFPKSISHNSDEHWDWRHYLNRFVDHILMHYLGGGIGHYPYTIHGSKNNLDSEQNDDKNKDAESEEERDDVESEDERTSVGNESICLTEDEVSDKEESNINNSTKSLRVRERSRAPYGPP</sequence>
<evidence type="ECO:0000313" key="3">
    <source>
        <dbReference type="Proteomes" id="UP000663841"/>
    </source>
</evidence>
<protein>
    <submittedName>
        <fullName evidence="2">Uncharacterized protein</fullName>
    </submittedName>
</protein>
<dbReference type="AlphaFoldDB" id="A0A8H3BJD3"/>
<organism evidence="2 3">
    <name type="scientific">Rhizoctonia solani</name>
    <dbReference type="NCBI Taxonomy" id="456999"/>
    <lineage>
        <taxon>Eukaryota</taxon>
        <taxon>Fungi</taxon>
        <taxon>Dikarya</taxon>
        <taxon>Basidiomycota</taxon>
        <taxon>Agaricomycotina</taxon>
        <taxon>Agaricomycetes</taxon>
        <taxon>Cantharellales</taxon>
        <taxon>Ceratobasidiaceae</taxon>
        <taxon>Rhizoctonia</taxon>
    </lineage>
</organism>
<feature type="region of interest" description="Disordered" evidence="1">
    <location>
        <begin position="78"/>
        <end position="156"/>
    </location>
</feature>